<feature type="transmembrane region" description="Helical" evidence="1">
    <location>
        <begin position="12"/>
        <end position="35"/>
    </location>
</feature>
<dbReference type="STRING" id="1348657.M622_10900"/>
<keyword evidence="1" id="KW-0812">Transmembrane</keyword>
<evidence type="ECO:0000313" key="2">
    <source>
        <dbReference type="EMBL" id="EPZ16805.1"/>
    </source>
</evidence>
<name>S9ZHG4_9RHOO</name>
<feature type="transmembrane region" description="Helical" evidence="1">
    <location>
        <begin position="73"/>
        <end position="96"/>
    </location>
</feature>
<organism evidence="2 3">
    <name type="scientific">Thauera terpenica 58Eu</name>
    <dbReference type="NCBI Taxonomy" id="1348657"/>
    <lineage>
        <taxon>Bacteria</taxon>
        <taxon>Pseudomonadati</taxon>
        <taxon>Pseudomonadota</taxon>
        <taxon>Betaproteobacteria</taxon>
        <taxon>Rhodocyclales</taxon>
        <taxon>Zoogloeaceae</taxon>
        <taxon>Thauera</taxon>
    </lineage>
</organism>
<proteinExistence type="predicted"/>
<evidence type="ECO:0000313" key="3">
    <source>
        <dbReference type="Proteomes" id="UP000015455"/>
    </source>
</evidence>
<keyword evidence="1" id="KW-1133">Transmembrane helix</keyword>
<dbReference type="EMBL" id="ATJV01000035">
    <property type="protein sequence ID" value="EPZ16805.1"/>
    <property type="molecule type" value="Genomic_DNA"/>
</dbReference>
<dbReference type="RefSeq" id="WP_021248166.1">
    <property type="nucleotide sequence ID" value="NZ_ATJV01000035.1"/>
</dbReference>
<reference evidence="2 3" key="1">
    <citation type="submission" date="2013-06" db="EMBL/GenBank/DDBJ databases">
        <title>Draft genome sequence of Thauera terpenica.</title>
        <authorList>
            <person name="Liu B."/>
            <person name="Frostegard A.H."/>
            <person name="Shapleigh J.P."/>
        </authorList>
    </citation>
    <scope>NUCLEOTIDE SEQUENCE [LARGE SCALE GENOMIC DNA]</scope>
    <source>
        <strain evidence="2 3">58Eu</strain>
    </source>
</reference>
<keyword evidence="1" id="KW-0472">Membrane</keyword>
<dbReference type="PATRIC" id="fig|1348657.5.peg.719"/>
<keyword evidence="3" id="KW-1185">Reference proteome</keyword>
<dbReference type="Proteomes" id="UP000015455">
    <property type="component" value="Unassembled WGS sequence"/>
</dbReference>
<accession>S9ZHG4</accession>
<dbReference type="OrthoDB" id="9789029at2"/>
<feature type="transmembrane region" description="Helical" evidence="1">
    <location>
        <begin position="47"/>
        <end position="67"/>
    </location>
</feature>
<gene>
    <name evidence="2" type="ORF">M622_10900</name>
</gene>
<dbReference type="eggNOG" id="COG2020">
    <property type="taxonomic scope" value="Bacteria"/>
</dbReference>
<dbReference type="Gene3D" id="1.20.120.1630">
    <property type="match status" value="1"/>
</dbReference>
<comment type="caution">
    <text evidence="2">The sequence shown here is derived from an EMBL/GenBank/DDBJ whole genome shotgun (WGS) entry which is preliminary data.</text>
</comment>
<protein>
    <recommendedName>
        <fullName evidence="4">Methanethiol S-methyltransferase</fullName>
    </recommendedName>
</protein>
<evidence type="ECO:0008006" key="4">
    <source>
        <dbReference type="Google" id="ProtNLM"/>
    </source>
</evidence>
<dbReference type="AlphaFoldDB" id="S9ZHG4"/>
<evidence type="ECO:0000256" key="1">
    <source>
        <dbReference type="SAM" id="Phobius"/>
    </source>
</evidence>
<sequence>MTLSANQIVILLLSWLGYAVLHSLLAALGFKRWLLTRWPDLGPAYRLAFNVLAVVLLIPPLWLTMAWSGALLWAWSGAWAWLANALALAAVAGFVWSTRYYDMAVFSGSAQWHSRHRGAEDPGGLRLSPLHRYVRHPWYSLGLLILWTRDMDEARLISTLCITLYLWLGSLLEERKLLAFHGEAYARYRARVAGLIPLPGHILSAQEAQALCRLPPRAD</sequence>